<keyword evidence="3" id="KW-1185">Reference proteome</keyword>
<feature type="region of interest" description="Disordered" evidence="1">
    <location>
        <begin position="1"/>
        <end position="20"/>
    </location>
</feature>
<reference evidence="3" key="1">
    <citation type="submission" date="2016-02" db="EMBL/GenBank/DDBJ databases">
        <title>Comparative genomics of biotechnologically important yeasts.</title>
        <authorList>
            <consortium name="DOE Joint Genome Institute"/>
            <person name="Riley R."/>
            <person name="Haridas S."/>
            <person name="Wolfe K.H."/>
            <person name="Lopes M.R."/>
            <person name="Hittinger C.T."/>
            <person name="Goker M."/>
            <person name="Salamov A."/>
            <person name="Wisecaver J."/>
            <person name="Long T.M."/>
            <person name="Aerts A.L."/>
            <person name="Barry K."/>
            <person name="Choi C."/>
            <person name="Clum A."/>
            <person name="Coughlan A.Y."/>
            <person name="Deshpande S."/>
            <person name="Douglass A.P."/>
            <person name="Hanson S.J."/>
            <person name="Klenk H.-P."/>
            <person name="Labutti K."/>
            <person name="Lapidus A."/>
            <person name="Lindquist E."/>
            <person name="Lipzen A."/>
            <person name="Meier-Kolthoff J.P."/>
            <person name="Ohm R.A."/>
            <person name="Otillar R.P."/>
            <person name="Pangilinan J."/>
            <person name="Peng Y."/>
            <person name="Rokas A."/>
            <person name="Rosa C.A."/>
            <person name="Scheuner C."/>
            <person name="Sibirny A.A."/>
            <person name="Slot J.C."/>
            <person name="Stielow J.B."/>
            <person name="Sun H."/>
            <person name="Kurtzman C.P."/>
            <person name="Blackwell M."/>
            <person name="Jeffries T.W."/>
            <person name="Grigoriev I.V."/>
        </authorList>
    </citation>
    <scope>NUCLEOTIDE SEQUENCE [LARGE SCALE GENOMIC DNA]</scope>
    <source>
        <strain evidence="3">NRRL Y-17796</strain>
    </source>
</reference>
<evidence type="ECO:0000256" key="1">
    <source>
        <dbReference type="SAM" id="MobiDB-lite"/>
    </source>
</evidence>
<proteinExistence type="predicted"/>
<dbReference type="EMBL" id="KV453843">
    <property type="protein sequence ID" value="ODV89351.1"/>
    <property type="molecule type" value="Genomic_DNA"/>
</dbReference>
<protein>
    <submittedName>
        <fullName evidence="2">Uncharacterized protein</fullName>
    </submittedName>
</protein>
<gene>
    <name evidence="2" type="ORF">CANCADRAFT_45792</name>
</gene>
<name>A0A1E4TC68_9ASCO</name>
<organism evidence="2 3">
    <name type="scientific">Tortispora caseinolytica NRRL Y-17796</name>
    <dbReference type="NCBI Taxonomy" id="767744"/>
    <lineage>
        <taxon>Eukaryota</taxon>
        <taxon>Fungi</taxon>
        <taxon>Dikarya</taxon>
        <taxon>Ascomycota</taxon>
        <taxon>Saccharomycotina</taxon>
        <taxon>Trigonopsidomycetes</taxon>
        <taxon>Trigonopsidales</taxon>
        <taxon>Trigonopsidaceae</taxon>
        <taxon>Tortispora</taxon>
    </lineage>
</organism>
<dbReference type="AlphaFoldDB" id="A0A1E4TC68"/>
<feature type="region of interest" description="Disordered" evidence="1">
    <location>
        <begin position="69"/>
        <end position="89"/>
    </location>
</feature>
<evidence type="ECO:0000313" key="3">
    <source>
        <dbReference type="Proteomes" id="UP000095023"/>
    </source>
</evidence>
<evidence type="ECO:0000313" key="2">
    <source>
        <dbReference type="EMBL" id="ODV89351.1"/>
    </source>
</evidence>
<dbReference type="Proteomes" id="UP000095023">
    <property type="component" value="Unassembled WGS sequence"/>
</dbReference>
<sequence length="123" mass="13879">MSTTTQRTISGVEPANTTTRSATIVSVSSMNRRACFEFADEEDEEETDDLTPSSGSFWLSSPNYLDIMTKHVQHPSSPPRSSEPAADSDYQSRFWQAELEAAQQRLRIRQRFETIVRSQSTVS</sequence>
<accession>A0A1E4TC68</accession>